<dbReference type="AlphaFoldDB" id="A0AA37P486"/>
<evidence type="ECO:0000313" key="2">
    <source>
        <dbReference type="Proteomes" id="UP001055115"/>
    </source>
</evidence>
<dbReference type="GeneID" id="73321519"/>
<keyword evidence="2" id="KW-1185">Reference proteome</keyword>
<name>A0AA37P486_9PEZI</name>
<dbReference type="EMBL" id="BQXU01000001">
    <property type="protein sequence ID" value="GKT40536.1"/>
    <property type="molecule type" value="Genomic_DNA"/>
</dbReference>
<dbReference type="Proteomes" id="UP001055115">
    <property type="component" value="Unassembled WGS sequence"/>
</dbReference>
<accession>A0AA37P486</accession>
<gene>
    <name evidence="1" type="ORF">ColSpa_00717</name>
</gene>
<organism evidence="1 2">
    <name type="scientific">Colletotrichum spaethianum</name>
    <dbReference type="NCBI Taxonomy" id="700344"/>
    <lineage>
        <taxon>Eukaryota</taxon>
        <taxon>Fungi</taxon>
        <taxon>Dikarya</taxon>
        <taxon>Ascomycota</taxon>
        <taxon>Pezizomycotina</taxon>
        <taxon>Sordariomycetes</taxon>
        <taxon>Hypocreomycetidae</taxon>
        <taxon>Glomerellales</taxon>
        <taxon>Glomerellaceae</taxon>
        <taxon>Colletotrichum</taxon>
        <taxon>Colletotrichum spaethianum species complex</taxon>
    </lineage>
</organism>
<protein>
    <submittedName>
        <fullName evidence="1">Uncharacterized protein</fullName>
    </submittedName>
</protein>
<proteinExistence type="predicted"/>
<dbReference type="RefSeq" id="XP_049122886.1">
    <property type="nucleotide sequence ID" value="XM_049266929.1"/>
</dbReference>
<sequence>MAGNKRILLITNSEPGQANVHLVVSQELLKQDATLDLHIASSAPLEKGVVNAVPGATFHKL</sequence>
<comment type="caution">
    <text evidence="1">The sequence shown here is derived from an EMBL/GenBank/DDBJ whole genome shotgun (WGS) entry which is preliminary data.</text>
</comment>
<reference evidence="1 2" key="1">
    <citation type="submission" date="2022-03" db="EMBL/GenBank/DDBJ databases">
        <title>Genome data of Colletotrichum spp.</title>
        <authorList>
            <person name="Utami Y.D."/>
            <person name="Hiruma K."/>
        </authorList>
    </citation>
    <scope>NUCLEOTIDE SEQUENCE [LARGE SCALE GENOMIC DNA]</scope>
    <source>
        <strain evidence="1 2">MAFF 239500</strain>
    </source>
</reference>
<evidence type="ECO:0000313" key="1">
    <source>
        <dbReference type="EMBL" id="GKT40536.1"/>
    </source>
</evidence>